<evidence type="ECO:0000256" key="1">
    <source>
        <dbReference type="ARBA" id="ARBA00023118"/>
    </source>
</evidence>
<dbReference type="GO" id="GO:0051607">
    <property type="term" value="P:defense response to virus"/>
    <property type="evidence" value="ECO:0007669"/>
    <property type="project" value="UniProtKB-KW"/>
</dbReference>
<name>A0A0F8EII9_METMZ</name>
<dbReference type="EMBL" id="JJQD01000055">
    <property type="protein sequence ID" value="KKH30591.1"/>
    <property type="molecule type" value="Genomic_DNA"/>
</dbReference>
<dbReference type="Proteomes" id="UP000034227">
    <property type="component" value="Unassembled WGS sequence"/>
</dbReference>
<proteinExistence type="predicted"/>
<dbReference type="NCBIfam" id="TIGR02580">
    <property type="entry name" value="cas_RAMP_Cmr4"/>
    <property type="match status" value="1"/>
</dbReference>
<dbReference type="AlphaFoldDB" id="A0A0F8EII9"/>
<evidence type="ECO:0000313" key="6">
    <source>
        <dbReference type="Proteomes" id="UP000034227"/>
    </source>
</evidence>
<protein>
    <recommendedName>
        <fullName evidence="2">CRISPR type III-associated protein domain-containing protein</fullName>
    </recommendedName>
</protein>
<dbReference type="PANTHER" id="PTHR36700">
    <property type="entry name" value="CRISPR SYSTEM CMR SUBUNIT CMR4"/>
    <property type="match status" value="1"/>
</dbReference>
<dbReference type="PATRIC" id="fig|2209.41.peg.552"/>
<evidence type="ECO:0000313" key="5">
    <source>
        <dbReference type="Proteomes" id="UP000034047"/>
    </source>
</evidence>
<evidence type="ECO:0000259" key="2">
    <source>
        <dbReference type="Pfam" id="PF03787"/>
    </source>
</evidence>
<comment type="caution">
    <text evidence="3">The sequence shown here is derived from an EMBL/GenBank/DDBJ whole genome shotgun (WGS) entry which is preliminary data.</text>
</comment>
<sequence>MGVGKMIQDNKLPDNELPEYGIMFVNVVTPLHNGSGEGLGFVDNPILRERTTQFPIIQASSIKGVLRDSYEERGSQCVELLFGPPPGKGEKHSGAISFGDGQILAFPVRSVKGCFAWITSPHVLWRFYEKLCLMGLEKQFPELTESMTQVRSGLNNALICPSGNNELCLQKNKIFLEEFPVTCVDSDEFENIAKVIGEKVYGNVKDSFLKSEFEKKLVLLDDDTFRYFITNATEIVPNIRIGENGTTKDGSLRYTEYLPSESIMYSTMIYEKSRKKDTPLKAKDIMDYFKKDFPDQSAIQIGGDATTGKGIVKLSLLNLPPNDIVSKQS</sequence>
<dbReference type="InterPro" id="IPR005537">
    <property type="entry name" value="RAMP_III_fam"/>
</dbReference>
<accession>A0A0F8EII9</accession>
<dbReference type="PANTHER" id="PTHR36700:SF1">
    <property type="entry name" value="CRISPR SYSTEM CMR SUBUNIT CMR4"/>
    <property type="match status" value="1"/>
</dbReference>
<evidence type="ECO:0000313" key="3">
    <source>
        <dbReference type="EMBL" id="KKG14593.1"/>
    </source>
</evidence>
<gene>
    <name evidence="3" type="ORF">DU34_02560</name>
    <name evidence="4" type="ORF">DU58_13275</name>
</gene>
<dbReference type="Pfam" id="PF03787">
    <property type="entry name" value="RAMPs"/>
    <property type="match status" value="1"/>
</dbReference>
<dbReference type="EMBL" id="JJOU01000103">
    <property type="protein sequence ID" value="KKG14593.1"/>
    <property type="molecule type" value="Genomic_DNA"/>
</dbReference>
<dbReference type="InterPro" id="IPR013410">
    <property type="entry name" value="CRISPR-assoc_RAMP_Cmr4"/>
</dbReference>
<dbReference type="Proteomes" id="UP000034047">
    <property type="component" value="Unassembled WGS sequence"/>
</dbReference>
<keyword evidence="1" id="KW-0051">Antiviral defense</keyword>
<reference evidence="5 6" key="1">
    <citation type="journal article" date="2015" name="ISME J.">
        <title>Genomic and phenotypic differentiation among Methanosarcina mazei populations from Columbia River sediment.</title>
        <authorList>
            <person name="Youngblut N.D."/>
            <person name="Wirth J.S."/>
            <person name="Henriksen J.R."/>
            <person name="Smith M."/>
            <person name="Simon H."/>
            <person name="Metcalf W.W."/>
            <person name="Whitaker R.J."/>
        </authorList>
    </citation>
    <scope>NUCLEOTIDE SEQUENCE [LARGE SCALE GENOMIC DNA]</scope>
    <source>
        <strain evidence="4 6">1.F.A.2.8</strain>
        <strain evidence="3 5">2.F.T.2.6</strain>
    </source>
</reference>
<evidence type="ECO:0000313" key="4">
    <source>
        <dbReference type="EMBL" id="KKH30591.1"/>
    </source>
</evidence>
<feature type="domain" description="CRISPR type III-associated protein" evidence="2">
    <location>
        <begin position="26"/>
        <end position="313"/>
    </location>
</feature>
<organism evidence="3 5">
    <name type="scientific">Methanosarcina mazei</name>
    <name type="common">Methanosarcina frisia</name>
    <dbReference type="NCBI Taxonomy" id="2209"/>
    <lineage>
        <taxon>Archaea</taxon>
        <taxon>Methanobacteriati</taxon>
        <taxon>Methanobacteriota</taxon>
        <taxon>Stenosarchaea group</taxon>
        <taxon>Methanomicrobia</taxon>
        <taxon>Methanosarcinales</taxon>
        <taxon>Methanosarcinaceae</taxon>
        <taxon>Methanosarcina</taxon>
    </lineage>
</organism>